<reference evidence="2 3" key="1">
    <citation type="journal article" date="2019" name="Commun. Biol.">
        <title>The bagworm genome reveals a unique fibroin gene that provides high tensile strength.</title>
        <authorList>
            <person name="Kono N."/>
            <person name="Nakamura H."/>
            <person name="Ohtoshi R."/>
            <person name="Tomita M."/>
            <person name="Numata K."/>
            <person name="Arakawa K."/>
        </authorList>
    </citation>
    <scope>NUCLEOTIDE SEQUENCE [LARGE SCALE GENOMIC DNA]</scope>
</reference>
<protein>
    <submittedName>
        <fullName evidence="2">Uncharacterized protein</fullName>
    </submittedName>
</protein>
<proteinExistence type="predicted"/>
<dbReference type="EMBL" id="BGZK01002190">
    <property type="protein sequence ID" value="GBP91628.1"/>
    <property type="molecule type" value="Genomic_DNA"/>
</dbReference>
<evidence type="ECO:0000313" key="2">
    <source>
        <dbReference type="EMBL" id="GBP91628.1"/>
    </source>
</evidence>
<feature type="region of interest" description="Disordered" evidence="1">
    <location>
        <begin position="1"/>
        <end position="56"/>
    </location>
</feature>
<accession>A0A4C1ZVB4</accession>
<comment type="caution">
    <text evidence="2">The sequence shown here is derived from an EMBL/GenBank/DDBJ whole genome shotgun (WGS) entry which is preliminary data.</text>
</comment>
<feature type="compositionally biased region" description="Basic and acidic residues" evidence="1">
    <location>
        <begin position="1"/>
        <end position="17"/>
    </location>
</feature>
<dbReference type="AlphaFoldDB" id="A0A4C1ZVB4"/>
<evidence type="ECO:0000313" key="3">
    <source>
        <dbReference type="Proteomes" id="UP000299102"/>
    </source>
</evidence>
<dbReference type="Proteomes" id="UP000299102">
    <property type="component" value="Unassembled WGS sequence"/>
</dbReference>
<evidence type="ECO:0000256" key="1">
    <source>
        <dbReference type="SAM" id="MobiDB-lite"/>
    </source>
</evidence>
<sequence length="85" mass="9462">MLHGFLPRENKTIDRRGRSPRFKGVGKEEKNPLWPVHAPEHTKAENQGGRYGTTKNRCSQRCGAHASETAMMVEDDVGVPTDNSS</sequence>
<name>A0A4C1ZVB4_EUMVA</name>
<gene>
    <name evidence="2" type="ORF">EVAR_65525_1</name>
</gene>
<organism evidence="2 3">
    <name type="scientific">Eumeta variegata</name>
    <name type="common">Bagworm moth</name>
    <name type="synonym">Eumeta japonica</name>
    <dbReference type="NCBI Taxonomy" id="151549"/>
    <lineage>
        <taxon>Eukaryota</taxon>
        <taxon>Metazoa</taxon>
        <taxon>Ecdysozoa</taxon>
        <taxon>Arthropoda</taxon>
        <taxon>Hexapoda</taxon>
        <taxon>Insecta</taxon>
        <taxon>Pterygota</taxon>
        <taxon>Neoptera</taxon>
        <taxon>Endopterygota</taxon>
        <taxon>Lepidoptera</taxon>
        <taxon>Glossata</taxon>
        <taxon>Ditrysia</taxon>
        <taxon>Tineoidea</taxon>
        <taxon>Psychidae</taxon>
        <taxon>Oiketicinae</taxon>
        <taxon>Eumeta</taxon>
    </lineage>
</organism>
<keyword evidence="3" id="KW-1185">Reference proteome</keyword>